<proteinExistence type="predicted"/>
<dbReference type="OrthoDB" id="1118538at2"/>
<evidence type="ECO:0000313" key="3">
    <source>
        <dbReference type="Proteomes" id="UP000285794"/>
    </source>
</evidence>
<evidence type="ECO:0000256" key="1">
    <source>
        <dbReference type="SAM" id="SignalP"/>
    </source>
</evidence>
<sequence>MRNIKSKILIFFVLFSICSTIQAQINWTRTQSETSKISFELPETPYIRNQELNGIKSEVFSHRDAANIYGIVASDFSGIEVDFDHTDPSEYYRQMKEGSLLSSDAILVSEQSVTYQRMLGKEIIYTMLVGKHEYTYIKRFFFRGHFIYQITIGGPTRMKQLLLDKKQIFFNSIQFE</sequence>
<organism evidence="2 3">
    <name type="scientific">Ancylomarina euxinus</name>
    <dbReference type="NCBI Taxonomy" id="2283627"/>
    <lineage>
        <taxon>Bacteria</taxon>
        <taxon>Pseudomonadati</taxon>
        <taxon>Bacteroidota</taxon>
        <taxon>Bacteroidia</taxon>
        <taxon>Marinilabiliales</taxon>
        <taxon>Marinifilaceae</taxon>
        <taxon>Ancylomarina</taxon>
    </lineage>
</organism>
<gene>
    <name evidence="2" type="ORF">DWB61_01515</name>
</gene>
<dbReference type="AlphaFoldDB" id="A0A425Y8Q9"/>
<evidence type="ECO:0000313" key="2">
    <source>
        <dbReference type="EMBL" id="RRG24722.1"/>
    </source>
</evidence>
<reference evidence="2 3" key="1">
    <citation type="submission" date="2018-07" db="EMBL/GenBank/DDBJ databases">
        <title>Draft genome sequence of Ancylomarina sp. M1P.</title>
        <authorList>
            <person name="Yadav S."/>
            <person name="Villanueva L."/>
            <person name="Damste J.S.S."/>
        </authorList>
    </citation>
    <scope>NUCLEOTIDE SEQUENCE [LARGE SCALE GENOMIC DNA]</scope>
    <source>
        <strain evidence="2 3">M1P</strain>
    </source>
</reference>
<comment type="caution">
    <text evidence="2">The sequence shown here is derived from an EMBL/GenBank/DDBJ whole genome shotgun (WGS) entry which is preliminary data.</text>
</comment>
<dbReference type="EMBL" id="QQWG01000001">
    <property type="protein sequence ID" value="RRG24722.1"/>
    <property type="molecule type" value="Genomic_DNA"/>
</dbReference>
<protein>
    <submittedName>
        <fullName evidence="2">Uncharacterized protein</fullName>
    </submittedName>
</protein>
<keyword evidence="1" id="KW-0732">Signal</keyword>
<keyword evidence="3" id="KW-1185">Reference proteome</keyword>
<accession>A0A425Y8Q9</accession>
<feature type="signal peptide" evidence="1">
    <location>
        <begin position="1"/>
        <end position="23"/>
    </location>
</feature>
<dbReference type="RefSeq" id="WP_125029129.1">
    <property type="nucleotide sequence ID" value="NZ_JAPXVP010000001.1"/>
</dbReference>
<name>A0A425Y8Q9_9BACT</name>
<feature type="chain" id="PRO_5019290427" evidence="1">
    <location>
        <begin position="24"/>
        <end position="176"/>
    </location>
</feature>
<dbReference type="Proteomes" id="UP000285794">
    <property type="component" value="Unassembled WGS sequence"/>
</dbReference>